<dbReference type="AlphaFoldDB" id="A0A3P7NXB8"/>
<evidence type="ECO:0000313" key="3">
    <source>
        <dbReference type="Proteomes" id="UP000281553"/>
    </source>
</evidence>
<dbReference type="EMBL" id="UYRU01104108">
    <property type="protein sequence ID" value="VDN42253.1"/>
    <property type="molecule type" value="Genomic_DNA"/>
</dbReference>
<evidence type="ECO:0000313" key="2">
    <source>
        <dbReference type="EMBL" id="VDN42253.1"/>
    </source>
</evidence>
<gene>
    <name evidence="2" type="ORF">DILT_LOCUS18778</name>
</gene>
<evidence type="ECO:0000256" key="1">
    <source>
        <dbReference type="SAM" id="Phobius"/>
    </source>
</evidence>
<dbReference type="OrthoDB" id="5984008at2759"/>
<keyword evidence="3" id="KW-1185">Reference proteome</keyword>
<keyword evidence="1" id="KW-1133">Transmembrane helix</keyword>
<organism evidence="2 3">
    <name type="scientific">Dibothriocephalus latus</name>
    <name type="common">Fish tapeworm</name>
    <name type="synonym">Diphyllobothrium latum</name>
    <dbReference type="NCBI Taxonomy" id="60516"/>
    <lineage>
        <taxon>Eukaryota</taxon>
        <taxon>Metazoa</taxon>
        <taxon>Spiralia</taxon>
        <taxon>Lophotrochozoa</taxon>
        <taxon>Platyhelminthes</taxon>
        <taxon>Cestoda</taxon>
        <taxon>Eucestoda</taxon>
        <taxon>Diphyllobothriidea</taxon>
        <taxon>Diphyllobothriidae</taxon>
        <taxon>Dibothriocephalus</taxon>
    </lineage>
</organism>
<sequence>MDMLKRRWWMEYNISEPCTNLKDASKEASPLDIEQVGGVFVLLLIGFFWAFIVSIIEF</sequence>
<accession>A0A3P7NXB8</accession>
<name>A0A3P7NXB8_DIBLA</name>
<feature type="non-terminal residue" evidence="2">
    <location>
        <position position="58"/>
    </location>
</feature>
<dbReference type="Proteomes" id="UP000281553">
    <property type="component" value="Unassembled WGS sequence"/>
</dbReference>
<feature type="transmembrane region" description="Helical" evidence="1">
    <location>
        <begin position="36"/>
        <end position="56"/>
    </location>
</feature>
<proteinExistence type="predicted"/>
<protein>
    <submittedName>
        <fullName evidence="2">Uncharacterized protein</fullName>
    </submittedName>
</protein>
<reference evidence="2 3" key="1">
    <citation type="submission" date="2018-11" db="EMBL/GenBank/DDBJ databases">
        <authorList>
            <consortium name="Pathogen Informatics"/>
        </authorList>
    </citation>
    <scope>NUCLEOTIDE SEQUENCE [LARGE SCALE GENOMIC DNA]</scope>
</reference>
<keyword evidence="1" id="KW-0812">Transmembrane</keyword>
<keyword evidence="1" id="KW-0472">Membrane</keyword>